<dbReference type="AlphaFoldDB" id="A0A7W9AJG3"/>
<organism evidence="1 2">
    <name type="scientific">Sphingobium boeckii</name>
    <dbReference type="NCBI Taxonomy" id="1082345"/>
    <lineage>
        <taxon>Bacteria</taxon>
        <taxon>Pseudomonadati</taxon>
        <taxon>Pseudomonadota</taxon>
        <taxon>Alphaproteobacteria</taxon>
        <taxon>Sphingomonadales</taxon>
        <taxon>Sphingomonadaceae</taxon>
        <taxon>Sphingobium</taxon>
    </lineage>
</organism>
<evidence type="ECO:0000313" key="2">
    <source>
        <dbReference type="Proteomes" id="UP000549617"/>
    </source>
</evidence>
<reference evidence="1 2" key="1">
    <citation type="submission" date="2020-08" db="EMBL/GenBank/DDBJ databases">
        <title>Genomic Encyclopedia of Type Strains, Phase IV (KMG-IV): sequencing the most valuable type-strain genomes for metagenomic binning, comparative biology and taxonomic classification.</title>
        <authorList>
            <person name="Goeker M."/>
        </authorList>
    </citation>
    <scope>NUCLEOTIDE SEQUENCE [LARGE SCALE GENOMIC DNA]</scope>
    <source>
        <strain evidence="1 2">DSM 25079</strain>
    </source>
</reference>
<evidence type="ECO:0000313" key="1">
    <source>
        <dbReference type="EMBL" id="MBB5686828.1"/>
    </source>
</evidence>
<sequence>MRCDGCGFRAVWWWGIEGAPTPLGRSLSKLYLASELERRRLVEVGNYTTSFPRMRESRFCFLFRLCNFERLLCNDTKKKRDSRVRGNDGKWWFADWRLSGEGQRLAGVRTSQYGSVHVKYFLTKASEERLSVRFHSVGRIVPYSIFITLHLIDKAHAESIQIAIG</sequence>
<accession>A0A7W9AJG3</accession>
<comment type="caution">
    <text evidence="1">The sequence shown here is derived from an EMBL/GenBank/DDBJ whole genome shotgun (WGS) entry which is preliminary data.</text>
</comment>
<name>A0A7W9AJG3_9SPHN</name>
<proteinExistence type="predicted"/>
<dbReference type="EMBL" id="JACIJC010000004">
    <property type="protein sequence ID" value="MBB5686828.1"/>
    <property type="molecule type" value="Genomic_DNA"/>
</dbReference>
<dbReference type="Proteomes" id="UP000549617">
    <property type="component" value="Unassembled WGS sequence"/>
</dbReference>
<keyword evidence="2" id="KW-1185">Reference proteome</keyword>
<protein>
    <submittedName>
        <fullName evidence="1">Uncharacterized protein</fullName>
    </submittedName>
</protein>
<gene>
    <name evidence="1" type="ORF">FHS49_002852</name>
</gene>